<keyword evidence="5" id="KW-1185">Reference proteome</keyword>
<dbReference type="Gene3D" id="3.40.50.300">
    <property type="entry name" value="P-loop containing nucleotide triphosphate hydrolases"/>
    <property type="match status" value="1"/>
</dbReference>
<dbReference type="EMBL" id="JANIEX010000028">
    <property type="protein sequence ID" value="KAJ3575731.1"/>
    <property type="molecule type" value="Genomic_DNA"/>
</dbReference>
<evidence type="ECO:0000256" key="1">
    <source>
        <dbReference type="ARBA" id="ARBA00022737"/>
    </source>
</evidence>
<dbReference type="PANTHER" id="PTHR10039:SF14">
    <property type="entry name" value="NACHT DOMAIN-CONTAINING PROTEIN"/>
    <property type="match status" value="1"/>
</dbReference>
<dbReference type="Pfam" id="PF24883">
    <property type="entry name" value="NPHP3_N"/>
    <property type="match status" value="1"/>
</dbReference>
<proteinExistence type="predicted"/>
<reference evidence="4" key="1">
    <citation type="submission" date="2022-07" db="EMBL/GenBank/DDBJ databases">
        <title>Genome Sequence of Leucocoprinus birnbaumii.</title>
        <authorList>
            <person name="Buettner E."/>
        </authorList>
    </citation>
    <scope>NUCLEOTIDE SEQUENCE</scope>
    <source>
        <strain evidence="4">VT141</strain>
    </source>
</reference>
<comment type="caution">
    <text evidence="4">The sequence shown here is derived from an EMBL/GenBank/DDBJ whole genome shotgun (WGS) entry which is preliminary data.</text>
</comment>
<feature type="domain" description="Nephrocystin 3-like N-terminal" evidence="3">
    <location>
        <begin position="180"/>
        <end position="351"/>
    </location>
</feature>
<name>A0AAD5Z007_9AGAR</name>
<sequence length="791" mass="88283">MPVSLYIPRRPKGKDKSSKQASSRMENPSGSSPPVTSLFSQMSFRKNEVRLEAPEDADPPGLHLPQAVIDTSSCVCDETILQSSPTSLAPEPVATEDVVDMQPKVRNISKGPSVMEGAHDFIVKNSTVYTIGGDQIINNSGDRMPLEVLARVRVPGTGLNSVSRDPPPKCHPDTRKELREELTEWLLNTEGGRRHLMVWLRGPAGAGKSAVAQTFGEDCKKIGRLGGTFFFARHGGKRSEPDAVITTIAYQLAFQHKGYRNEVLRILQESSESVLDATLRIQFRKLIVEPFNALMASQDHDSVQNPFVIIIDGLDECASEKAQAELIQLIGDYASLMKTRHSPLLWLLGSRPEAHIKKAFADAASGSPIDCLQKEITCDGEKDAHDVEIILRDELSKLRPNTSWDSSASRTRPWPSKPDLKRLASLIGGLPVLASTIIRFISDSKSTPEIQLNTCLLFLDRQATSDNPLEKLDILYLYIMEQVSTNFLPVAKLIISFYIILTTQVMQEKISSARDIATFLGLTPGVFYCALLNLHSVIDVPAQKEADKKGLKIFHKSFSDFLQDPKRSGRFALDVNHARLEVARLAIQHYNIMNRANCKLPDGQCSLRRSIASSLEEDTDLTVQVSKFIRANFWDMLCVDDSSKGRIAEELQLFDFCHLPYYPGNLKPREDRGLPRFMKWISRSLSSVGQDDARTNSPIRLEPLTELDTFLLRICSKEPPLQDRLPDDVNEQYKYTYSFISSHRPLDRIVNETSTMALWIGEGERAVLGILDGRKMPPKKKYKVAGAGGLE</sequence>
<accession>A0AAD5Z007</accession>
<feature type="compositionally biased region" description="Polar residues" evidence="2">
    <location>
        <begin position="19"/>
        <end position="39"/>
    </location>
</feature>
<protein>
    <recommendedName>
        <fullName evidence="3">Nephrocystin 3-like N-terminal domain-containing protein</fullName>
    </recommendedName>
</protein>
<evidence type="ECO:0000313" key="4">
    <source>
        <dbReference type="EMBL" id="KAJ3575731.1"/>
    </source>
</evidence>
<feature type="region of interest" description="Disordered" evidence="2">
    <location>
        <begin position="1"/>
        <end position="39"/>
    </location>
</feature>
<keyword evidence="1" id="KW-0677">Repeat</keyword>
<dbReference type="PANTHER" id="PTHR10039">
    <property type="entry name" value="AMELOGENIN"/>
    <property type="match status" value="1"/>
</dbReference>
<dbReference type="InterPro" id="IPR027417">
    <property type="entry name" value="P-loop_NTPase"/>
</dbReference>
<dbReference type="SUPFAM" id="SSF52540">
    <property type="entry name" value="P-loop containing nucleoside triphosphate hydrolases"/>
    <property type="match status" value="1"/>
</dbReference>
<evidence type="ECO:0000256" key="2">
    <source>
        <dbReference type="SAM" id="MobiDB-lite"/>
    </source>
</evidence>
<dbReference type="InterPro" id="IPR056884">
    <property type="entry name" value="NPHP3-like_N"/>
</dbReference>
<evidence type="ECO:0000259" key="3">
    <source>
        <dbReference type="Pfam" id="PF24883"/>
    </source>
</evidence>
<organism evidence="4 5">
    <name type="scientific">Leucocoprinus birnbaumii</name>
    <dbReference type="NCBI Taxonomy" id="56174"/>
    <lineage>
        <taxon>Eukaryota</taxon>
        <taxon>Fungi</taxon>
        <taxon>Dikarya</taxon>
        <taxon>Basidiomycota</taxon>
        <taxon>Agaricomycotina</taxon>
        <taxon>Agaricomycetes</taxon>
        <taxon>Agaricomycetidae</taxon>
        <taxon>Agaricales</taxon>
        <taxon>Agaricineae</taxon>
        <taxon>Agaricaceae</taxon>
        <taxon>Leucocoprinus</taxon>
    </lineage>
</organism>
<evidence type="ECO:0000313" key="5">
    <source>
        <dbReference type="Proteomes" id="UP001213000"/>
    </source>
</evidence>
<dbReference type="Proteomes" id="UP001213000">
    <property type="component" value="Unassembled WGS sequence"/>
</dbReference>
<dbReference type="AlphaFoldDB" id="A0AAD5Z007"/>
<gene>
    <name evidence="4" type="ORF">NP233_g895</name>
</gene>